<organism evidence="1 2">
    <name type="scientific">Streblomastix strix</name>
    <dbReference type="NCBI Taxonomy" id="222440"/>
    <lineage>
        <taxon>Eukaryota</taxon>
        <taxon>Metamonada</taxon>
        <taxon>Preaxostyla</taxon>
        <taxon>Oxymonadida</taxon>
        <taxon>Streblomastigidae</taxon>
        <taxon>Streblomastix</taxon>
    </lineage>
</organism>
<gene>
    <name evidence="1" type="ORF">EZS28_028191</name>
</gene>
<proteinExistence type="predicted"/>
<evidence type="ECO:0000313" key="1">
    <source>
        <dbReference type="EMBL" id="KAA6376282.1"/>
    </source>
</evidence>
<protein>
    <submittedName>
        <fullName evidence="1">Uncharacterized protein</fullName>
    </submittedName>
</protein>
<reference evidence="1 2" key="1">
    <citation type="submission" date="2019-03" db="EMBL/GenBank/DDBJ databases">
        <title>Single cell metagenomics reveals metabolic interactions within the superorganism composed of flagellate Streblomastix strix and complex community of Bacteroidetes bacteria on its surface.</title>
        <authorList>
            <person name="Treitli S.C."/>
            <person name="Kolisko M."/>
            <person name="Husnik F."/>
            <person name="Keeling P."/>
            <person name="Hampl V."/>
        </authorList>
    </citation>
    <scope>NUCLEOTIDE SEQUENCE [LARGE SCALE GENOMIC DNA]</scope>
    <source>
        <strain evidence="1">ST1C</strain>
    </source>
</reference>
<sequence length="606" mass="68687">GQRYTRAPLGARGNTTCSMAQSCQVSWQITIPKERLALQLNQTATAAPADAATARARVNFNGLNDPQADWARTMQIGAGGNQLPINADERIKLWIGYSTACGPFQQIAICKDNTKLWETSIYAREQAVIAANSLSDECTRNSVSVSSLESIVRGRRHCGIFLDIPVSEFAEDSFNYMIPSDITIAGVLDLNQLNPIFNSFPVLTRNYASLYLQLWTQDFLQDLKVVYLNKYNPVTNDHLAYQMIPPEKPDIIYLLNTPEESQVYPVTDPVKYIHGQAYSKYNIRIVNMEGKEDTERKPTNTISQIKDAKFTKLDINNVGFNMENEEAIIDMIRVQKILNFPTYIIRTQSTNFPFSGFASNGGSMQSIMSYSNIKALFITFAMNQYPTWFYPVLFQRFNLEIDQRHLIQQDYVSLNPLVTGQMFECFVEQDLVSAPSDLYHSLNFQNRTINEGDDRDYYGHMGNNFQERENIFYNTTLYSGTKAINIYYPHKFMLAWKMATDDSFMRGYNASKMGARTNIQVTLSGSLTEGIVDSSQIKRAADENQNNLISFIVTRSYPTPTNAQITPQMHYLCDAIIRFTFDDAPDPQVLNFEIIGEVGGTMIRSG</sequence>
<dbReference type="AlphaFoldDB" id="A0A5J4V1P1"/>
<evidence type="ECO:0000313" key="2">
    <source>
        <dbReference type="Proteomes" id="UP000324800"/>
    </source>
</evidence>
<accession>A0A5J4V1P1</accession>
<name>A0A5J4V1P1_9EUKA</name>
<dbReference type="EMBL" id="SNRW01010633">
    <property type="protein sequence ID" value="KAA6376282.1"/>
    <property type="molecule type" value="Genomic_DNA"/>
</dbReference>
<feature type="non-terminal residue" evidence="1">
    <location>
        <position position="1"/>
    </location>
</feature>
<dbReference type="Proteomes" id="UP000324800">
    <property type="component" value="Unassembled WGS sequence"/>
</dbReference>
<comment type="caution">
    <text evidence="1">The sequence shown here is derived from an EMBL/GenBank/DDBJ whole genome shotgun (WGS) entry which is preliminary data.</text>
</comment>